<dbReference type="EMBL" id="MU268503">
    <property type="protein sequence ID" value="KAH7904363.1"/>
    <property type="molecule type" value="Genomic_DNA"/>
</dbReference>
<sequence>SYNNTPKLNKIIDEQIPLHRPRFQRKEIVVAGETFDVYFRDIIECVKALYSDPEFAQYLVFSPERHYADEDQTQRLYHDMHTGKWWWEKQKILEKEKPGATIIPILLSSDKTQVTMFRNKAAYPLYMTIGNLPKSIRRKPSHHAQILLAYLPTTKLEHIPNKASRRRSLANLFHACMRQIVEPLKVPGMEGMAMASGDGTVRRTHPLVACYIGDYPEQLLISGMKTGECPKCDIPRDELGSKDEPFNIRSLEPILKALALVDEDPIAFTKACRDAGIKPLYQPFWEDLPHCNIFNSITPDILH</sequence>
<gene>
    <name evidence="1" type="ORF">BJ138DRAFT_970334</name>
</gene>
<organism evidence="1 2">
    <name type="scientific">Hygrophoropsis aurantiaca</name>
    <dbReference type="NCBI Taxonomy" id="72124"/>
    <lineage>
        <taxon>Eukaryota</taxon>
        <taxon>Fungi</taxon>
        <taxon>Dikarya</taxon>
        <taxon>Basidiomycota</taxon>
        <taxon>Agaricomycotina</taxon>
        <taxon>Agaricomycetes</taxon>
        <taxon>Agaricomycetidae</taxon>
        <taxon>Boletales</taxon>
        <taxon>Coniophorineae</taxon>
        <taxon>Hygrophoropsidaceae</taxon>
        <taxon>Hygrophoropsis</taxon>
    </lineage>
</organism>
<evidence type="ECO:0000313" key="1">
    <source>
        <dbReference type="EMBL" id="KAH7904363.1"/>
    </source>
</evidence>
<evidence type="ECO:0000313" key="2">
    <source>
        <dbReference type="Proteomes" id="UP000790377"/>
    </source>
</evidence>
<proteinExistence type="predicted"/>
<feature type="non-terminal residue" evidence="1">
    <location>
        <position position="303"/>
    </location>
</feature>
<comment type="caution">
    <text evidence="1">The sequence shown here is derived from an EMBL/GenBank/DDBJ whole genome shotgun (WGS) entry which is preliminary data.</text>
</comment>
<protein>
    <submittedName>
        <fullName evidence="1">Uncharacterized protein</fullName>
    </submittedName>
</protein>
<reference evidence="1" key="1">
    <citation type="journal article" date="2021" name="New Phytol.">
        <title>Evolutionary innovations through gain and loss of genes in the ectomycorrhizal Boletales.</title>
        <authorList>
            <person name="Wu G."/>
            <person name="Miyauchi S."/>
            <person name="Morin E."/>
            <person name="Kuo A."/>
            <person name="Drula E."/>
            <person name="Varga T."/>
            <person name="Kohler A."/>
            <person name="Feng B."/>
            <person name="Cao Y."/>
            <person name="Lipzen A."/>
            <person name="Daum C."/>
            <person name="Hundley H."/>
            <person name="Pangilinan J."/>
            <person name="Johnson J."/>
            <person name="Barry K."/>
            <person name="LaButti K."/>
            <person name="Ng V."/>
            <person name="Ahrendt S."/>
            <person name="Min B."/>
            <person name="Choi I.G."/>
            <person name="Park H."/>
            <person name="Plett J.M."/>
            <person name="Magnuson J."/>
            <person name="Spatafora J.W."/>
            <person name="Nagy L.G."/>
            <person name="Henrissat B."/>
            <person name="Grigoriev I.V."/>
            <person name="Yang Z.L."/>
            <person name="Xu J."/>
            <person name="Martin F.M."/>
        </authorList>
    </citation>
    <scope>NUCLEOTIDE SEQUENCE</scope>
    <source>
        <strain evidence="1">ATCC 28755</strain>
    </source>
</reference>
<name>A0ACB7ZVJ5_9AGAM</name>
<dbReference type="Proteomes" id="UP000790377">
    <property type="component" value="Unassembled WGS sequence"/>
</dbReference>
<feature type="non-terminal residue" evidence="1">
    <location>
        <position position="1"/>
    </location>
</feature>
<accession>A0ACB7ZVJ5</accession>
<keyword evidence="2" id="KW-1185">Reference proteome</keyword>